<evidence type="ECO:0000313" key="1">
    <source>
        <dbReference type="EMBL" id="MCP2267979.1"/>
    </source>
</evidence>
<evidence type="ECO:0000313" key="2">
    <source>
        <dbReference type="Proteomes" id="UP001205185"/>
    </source>
</evidence>
<name>A0ABT1I5X8_9PSEU</name>
<gene>
    <name evidence="1" type="ORF">LV75_000461</name>
</gene>
<organism evidence="1 2">
    <name type="scientific">Actinokineospora diospyrosa</name>
    <dbReference type="NCBI Taxonomy" id="103728"/>
    <lineage>
        <taxon>Bacteria</taxon>
        <taxon>Bacillati</taxon>
        <taxon>Actinomycetota</taxon>
        <taxon>Actinomycetes</taxon>
        <taxon>Pseudonocardiales</taxon>
        <taxon>Pseudonocardiaceae</taxon>
        <taxon>Actinokineospora</taxon>
    </lineage>
</organism>
<keyword evidence="2" id="KW-1185">Reference proteome</keyword>
<dbReference type="EMBL" id="JAMTCO010000001">
    <property type="protein sequence ID" value="MCP2267979.1"/>
    <property type="molecule type" value="Genomic_DNA"/>
</dbReference>
<proteinExistence type="predicted"/>
<dbReference type="Proteomes" id="UP001205185">
    <property type="component" value="Unassembled WGS sequence"/>
</dbReference>
<accession>A0ABT1I5X8</accession>
<comment type="caution">
    <text evidence="1">The sequence shown here is derived from an EMBL/GenBank/DDBJ whole genome shotgun (WGS) entry which is preliminary data.</text>
</comment>
<reference evidence="1 2" key="1">
    <citation type="submission" date="2022-06" db="EMBL/GenBank/DDBJ databases">
        <title>Genomic Encyclopedia of Archaeal and Bacterial Type Strains, Phase II (KMG-II): from individual species to whole genera.</title>
        <authorList>
            <person name="Goeker M."/>
        </authorList>
    </citation>
    <scope>NUCLEOTIDE SEQUENCE [LARGE SCALE GENOMIC DNA]</scope>
    <source>
        <strain evidence="1 2">DSM 44255</strain>
    </source>
</reference>
<sequence>MSHGWFHAFPRAQAAAARPLTERRDLPGTTEAMDQLLARQLAAGAYLLTDTSCPAEIMLGLHNSGPVDVAVRDIQVVDRQRGPIIDGVAFWLEAGAMNPNPITFHLDTAIPVARLVADNGNDPEPYFGRHTLAVLPGGYLAVPLRFDAATTSHTFNLSVKYRVDGQVHTCTVDNHGTPFRVSPTAGHYCADKRCEFSLSSRLDQRHDYYTEVYSLVFDDGLAALAECTSLRLVT</sequence>
<protein>
    <submittedName>
        <fullName evidence="1">Uncharacterized protein</fullName>
    </submittedName>
</protein>